<dbReference type="SUPFAM" id="SSF51430">
    <property type="entry name" value="NAD(P)-linked oxidoreductase"/>
    <property type="match status" value="1"/>
</dbReference>
<evidence type="ECO:0000313" key="1">
    <source>
        <dbReference type="EMBL" id="NKX55885.1"/>
    </source>
</evidence>
<dbReference type="InterPro" id="IPR036812">
    <property type="entry name" value="NAD(P)_OxRdtase_dom_sf"/>
</dbReference>
<gene>
    <name evidence="1" type="ORF">HGG74_15320</name>
</gene>
<proteinExistence type="predicted"/>
<protein>
    <submittedName>
        <fullName evidence="1">Uncharacterized protein</fullName>
    </submittedName>
</protein>
<dbReference type="RefSeq" id="WP_168487722.1">
    <property type="nucleotide sequence ID" value="NZ_JAAZSQ010000017.1"/>
</dbReference>
<comment type="caution">
    <text evidence="1">The sequence shown here is derived from an EMBL/GenBank/DDBJ whole genome shotgun (WGS) entry which is preliminary data.</text>
</comment>
<sequence>MAVRNAGLSVSVLGFEAMGCAENADCGPAIDDVHAGRLLCTVLDGGINFVDRSIDYGPQKT</sequence>
<organism evidence="1 2">
    <name type="scientific">Arthrobacter mobilis</name>
    <dbReference type="NCBI Taxonomy" id="2724944"/>
    <lineage>
        <taxon>Bacteria</taxon>
        <taxon>Bacillati</taxon>
        <taxon>Actinomycetota</taxon>
        <taxon>Actinomycetes</taxon>
        <taxon>Micrococcales</taxon>
        <taxon>Micrococcaceae</taxon>
        <taxon>Arthrobacter</taxon>
    </lineage>
</organism>
<reference evidence="1 2" key="1">
    <citation type="submission" date="2020-04" db="EMBL/GenBank/DDBJ databases">
        <title>Arthrobacter sp. nov.</title>
        <authorList>
            <person name="Liu S."/>
        </authorList>
    </citation>
    <scope>NUCLEOTIDE SEQUENCE [LARGE SCALE GENOMIC DNA]</scope>
    <source>
        <strain evidence="1 2">E918</strain>
    </source>
</reference>
<dbReference type="Proteomes" id="UP000544090">
    <property type="component" value="Unassembled WGS sequence"/>
</dbReference>
<dbReference type="AlphaFoldDB" id="A0A7X6K5L1"/>
<evidence type="ECO:0000313" key="2">
    <source>
        <dbReference type="Proteomes" id="UP000544090"/>
    </source>
</evidence>
<name>A0A7X6K5L1_9MICC</name>
<dbReference type="EMBL" id="JAAZSQ010000017">
    <property type="protein sequence ID" value="NKX55885.1"/>
    <property type="molecule type" value="Genomic_DNA"/>
</dbReference>
<keyword evidence="2" id="KW-1185">Reference proteome</keyword>
<accession>A0A7X6K5L1</accession>